<dbReference type="EMBL" id="JALGBI010000001">
    <property type="protein sequence ID" value="MCJ0764028.1"/>
    <property type="molecule type" value="Genomic_DNA"/>
</dbReference>
<dbReference type="CDD" id="cd13578">
    <property type="entry name" value="PBP2_Bug27"/>
    <property type="match status" value="1"/>
</dbReference>
<dbReference type="SUPFAM" id="SSF53850">
    <property type="entry name" value="Periplasmic binding protein-like II"/>
    <property type="match status" value="1"/>
</dbReference>
<feature type="chain" id="PRO_5040944694" evidence="2">
    <location>
        <begin position="35"/>
        <end position="337"/>
    </location>
</feature>
<dbReference type="Gene3D" id="3.40.190.150">
    <property type="entry name" value="Bordetella uptake gene, domain 1"/>
    <property type="match status" value="1"/>
</dbReference>
<sequence>MKTPSSPPSLARRRIGRFAAALALLLGCIGPAGAADWPAKPIRMIIPFPPGQTSSDVFGRALADRLSRVFGQPVYVENRSGAGGTVGADLVAKAPADGYTLLLAASGTITIAPTLYGARMPFNVQADLQPVSLFALVPYMLVAPPSAGARTARDFVKLAKARPGSLNFVSSGNGTTPHLCGEVFRKQAGIDITHIPYKGGSEATADLLAGRVQLYCAGGPSTYGYVKDGSLVALGLTTARRSAVLPGVPTLAEQGITGMDNINSWVGLLAPAKTPRPVVDRLYAEISKIMATPEMQALVSNQAAEPMALTPDEFGRRIREETAYWANVIQTTHAKTD</sequence>
<dbReference type="Gene3D" id="3.40.190.10">
    <property type="entry name" value="Periplasmic binding protein-like II"/>
    <property type="match status" value="1"/>
</dbReference>
<reference evidence="3" key="1">
    <citation type="submission" date="2022-03" db="EMBL/GenBank/DDBJ databases">
        <authorList>
            <person name="Woo C.Y."/>
        </authorList>
    </citation>
    <scope>NUCLEOTIDE SEQUENCE</scope>
    <source>
        <strain evidence="3">CYS-02</strain>
    </source>
</reference>
<dbReference type="AlphaFoldDB" id="A0A9X2AMS0"/>
<dbReference type="Proteomes" id="UP001139447">
    <property type="component" value="Unassembled WGS sequence"/>
</dbReference>
<evidence type="ECO:0000256" key="2">
    <source>
        <dbReference type="SAM" id="SignalP"/>
    </source>
</evidence>
<dbReference type="PIRSF" id="PIRSF017082">
    <property type="entry name" value="YflP"/>
    <property type="match status" value="1"/>
</dbReference>
<accession>A0A9X2AMS0</accession>
<gene>
    <name evidence="3" type="ORF">MMF98_12500</name>
</gene>
<keyword evidence="4" id="KW-1185">Reference proteome</keyword>
<comment type="caution">
    <text evidence="3">The sequence shown here is derived from an EMBL/GenBank/DDBJ whole genome shotgun (WGS) entry which is preliminary data.</text>
</comment>
<evidence type="ECO:0000256" key="1">
    <source>
        <dbReference type="ARBA" id="ARBA00006987"/>
    </source>
</evidence>
<evidence type="ECO:0000313" key="3">
    <source>
        <dbReference type="EMBL" id="MCJ0764028.1"/>
    </source>
</evidence>
<dbReference type="PROSITE" id="PS51257">
    <property type="entry name" value="PROKAR_LIPOPROTEIN"/>
    <property type="match status" value="1"/>
</dbReference>
<dbReference type="RefSeq" id="WP_243306598.1">
    <property type="nucleotide sequence ID" value="NZ_JALGBI010000001.1"/>
</dbReference>
<name>A0A9X2AMS0_9BURK</name>
<comment type="similarity">
    <text evidence="1">Belongs to the UPF0065 (bug) family.</text>
</comment>
<evidence type="ECO:0000313" key="4">
    <source>
        <dbReference type="Proteomes" id="UP001139447"/>
    </source>
</evidence>
<dbReference type="PANTHER" id="PTHR42928">
    <property type="entry name" value="TRICARBOXYLATE-BINDING PROTEIN"/>
    <property type="match status" value="1"/>
</dbReference>
<keyword evidence="2" id="KW-0732">Signal</keyword>
<feature type="signal peptide" evidence="2">
    <location>
        <begin position="1"/>
        <end position="34"/>
    </location>
</feature>
<dbReference type="InterPro" id="IPR042100">
    <property type="entry name" value="Bug_dom1"/>
</dbReference>
<dbReference type="InterPro" id="IPR005064">
    <property type="entry name" value="BUG"/>
</dbReference>
<organism evidence="3 4">
    <name type="scientific">Variovorax terrae</name>
    <dbReference type="NCBI Taxonomy" id="2923278"/>
    <lineage>
        <taxon>Bacteria</taxon>
        <taxon>Pseudomonadati</taxon>
        <taxon>Pseudomonadota</taxon>
        <taxon>Betaproteobacteria</taxon>
        <taxon>Burkholderiales</taxon>
        <taxon>Comamonadaceae</taxon>
        <taxon>Variovorax</taxon>
    </lineage>
</organism>
<proteinExistence type="inferred from homology"/>
<protein>
    <submittedName>
        <fullName evidence="3">Tripartite tricarboxylate transporter substrate binding protein</fullName>
    </submittedName>
</protein>
<dbReference type="PANTHER" id="PTHR42928:SF5">
    <property type="entry name" value="BLR1237 PROTEIN"/>
    <property type="match status" value="1"/>
</dbReference>
<dbReference type="Pfam" id="PF03401">
    <property type="entry name" value="TctC"/>
    <property type="match status" value="1"/>
</dbReference>